<evidence type="ECO:0000256" key="1">
    <source>
        <dbReference type="ARBA" id="ARBA00004990"/>
    </source>
</evidence>
<evidence type="ECO:0000256" key="3">
    <source>
        <dbReference type="ARBA" id="ARBA00022598"/>
    </source>
</evidence>
<feature type="binding site" evidence="8">
    <location>
        <begin position="34"/>
        <end position="41"/>
    </location>
    <ligand>
        <name>ATP</name>
        <dbReference type="ChEBI" id="CHEBI:30616"/>
    </ligand>
</feature>
<feature type="binding site" evidence="8">
    <location>
        <position position="180"/>
    </location>
    <ligand>
        <name>ATP</name>
        <dbReference type="ChEBI" id="CHEBI:30616"/>
    </ligand>
</feature>
<dbReference type="GO" id="GO:0005829">
    <property type="term" value="C:cytosol"/>
    <property type="evidence" value="ECO:0007669"/>
    <property type="project" value="TreeGrafter"/>
</dbReference>
<gene>
    <name evidence="8 9" type="primary">panC</name>
    <name evidence="9" type="ORF">OSH07_08145</name>
</gene>
<evidence type="ECO:0000256" key="6">
    <source>
        <dbReference type="ARBA" id="ARBA00022840"/>
    </source>
</evidence>
<comment type="catalytic activity">
    <reaction evidence="7 8">
        <text>(R)-pantoate + beta-alanine + ATP = (R)-pantothenate + AMP + diphosphate + H(+)</text>
        <dbReference type="Rhea" id="RHEA:10912"/>
        <dbReference type="ChEBI" id="CHEBI:15378"/>
        <dbReference type="ChEBI" id="CHEBI:15980"/>
        <dbReference type="ChEBI" id="CHEBI:29032"/>
        <dbReference type="ChEBI" id="CHEBI:30616"/>
        <dbReference type="ChEBI" id="CHEBI:33019"/>
        <dbReference type="ChEBI" id="CHEBI:57966"/>
        <dbReference type="ChEBI" id="CHEBI:456215"/>
        <dbReference type="EC" id="6.3.2.1"/>
    </reaction>
</comment>
<feature type="binding site" evidence="8">
    <location>
        <position position="65"/>
    </location>
    <ligand>
        <name>beta-alanine</name>
        <dbReference type="ChEBI" id="CHEBI:57966"/>
    </ligand>
</feature>
<dbReference type="CDD" id="cd00560">
    <property type="entry name" value="PanC"/>
    <property type="match status" value="1"/>
</dbReference>
<keyword evidence="6 8" id="KW-0067">ATP-binding</keyword>
<dbReference type="AlphaFoldDB" id="A0A9X3IK75"/>
<dbReference type="PANTHER" id="PTHR21299:SF1">
    <property type="entry name" value="PANTOATE--BETA-ALANINE LIGASE"/>
    <property type="match status" value="1"/>
</dbReference>
<keyword evidence="8" id="KW-0963">Cytoplasm</keyword>
<evidence type="ECO:0000256" key="4">
    <source>
        <dbReference type="ARBA" id="ARBA00022655"/>
    </source>
</evidence>
<feature type="binding site" evidence="8">
    <location>
        <position position="157"/>
    </location>
    <ligand>
        <name>(R)-pantoate</name>
        <dbReference type="ChEBI" id="CHEBI:15980"/>
    </ligand>
</feature>
<comment type="pathway">
    <text evidence="1 8">Cofactor biosynthesis; (R)-pantothenate biosynthesis; (R)-pantothenate from (R)-pantoate and beta-alanine: step 1/1.</text>
</comment>
<accession>A0A9X3IK75</accession>
<feature type="binding site" evidence="8">
    <location>
        <begin position="188"/>
        <end position="191"/>
    </location>
    <ligand>
        <name>ATP</name>
        <dbReference type="ChEBI" id="CHEBI:30616"/>
    </ligand>
</feature>
<feature type="binding site" evidence="8">
    <location>
        <position position="65"/>
    </location>
    <ligand>
        <name>(R)-pantoate</name>
        <dbReference type="ChEBI" id="CHEBI:15980"/>
    </ligand>
</feature>
<dbReference type="EC" id="6.3.2.1" evidence="8"/>
<feature type="binding site" evidence="8">
    <location>
        <begin position="151"/>
        <end position="154"/>
    </location>
    <ligand>
        <name>ATP</name>
        <dbReference type="ChEBI" id="CHEBI:30616"/>
    </ligand>
</feature>
<comment type="similarity">
    <text evidence="2 8">Belongs to the pantothenate synthetase family.</text>
</comment>
<name>A0A9X3IK75_9HYPH</name>
<dbReference type="Gene3D" id="3.40.50.620">
    <property type="entry name" value="HUPs"/>
    <property type="match status" value="1"/>
</dbReference>
<comment type="function">
    <text evidence="8">Catalyzes the condensation of pantoate with beta-alanine in an ATP-dependent reaction via a pantoyl-adenylate intermediate.</text>
</comment>
<dbReference type="InterPro" id="IPR042176">
    <property type="entry name" value="Pantoate_ligase_C"/>
</dbReference>
<dbReference type="HAMAP" id="MF_00158">
    <property type="entry name" value="PanC"/>
    <property type="match status" value="1"/>
</dbReference>
<dbReference type="RefSeq" id="WP_266338112.1">
    <property type="nucleotide sequence ID" value="NZ_JAPKNK010000002.1"/>
</dbReference>
<dbReference type="NCBIfam" id="TIGR00125">
    <property type="entry name" value="cyt_tran_rel"/>
    <property type="match status" value="1"/>
</dbReference>
<evidence type="ECO:0000256" key="5">
    <source>
        <dbReference type="ARBA" id="ARBA00022741"/>
    </source>
</evidence>
<keyword evidence="3 8" id="KW-0436">Ligase</keyword>
<comment type="subunit">
    <text evidence="8">Homodimer.</text>
</comment>
<evidence type="ECO:0000313" key="9">
    <source>
        <dbReference type="EMBL" id="MCX5569163.1"/>
    </source>
</evidence>
<keyword evidence="4 8" id="KW-0566">Pantothenate biosynthesis</keyword>
<dbReference type="Gene3D" id="3.30.1300.10">
    <property type="entry name" value="Pantoate-beta-alanine ligase, C-terminal domain"/>
    <property type="match status" value="1"/>
</dbReference>
<feature type="active site" description="Proton donor" evidence="8">
    <location>
        <position position="41"/>
    </location>
</feature>
<dbReference type="Pfam" id="PF02569">
    <property type="entry name" value="Pantoate_ligase"/>
    <property type="match status" value="1"/>
</dbReference>
<keyword evidence="10" id="KW-1185">Reference proteome</keyword>
<dbReference type="EMBL" id="JAPKNK010000002">
    <property type="protein sequence ID" value="MCX5569163.1"/>
    <property type="molecule type" value="Genomic_DNA"/>
</dbReference>
<dbReference type="InterPro" id="IPR004821">
    <property type="entry name" value="Cyt_trans-like"/>
</dbReference>
<dbReference type="PANTHER" id="PTHR21299">
    <property type="entry name" value="CYTIDYLATE KINASE/PANTOATE-BETA-ALANINE LIGASE"/>
    <property type="match status" value="1"/>
</dbReference>
<evidence type="ECO:0000313" key="10">
    <source>
        <dbReference type="Proteomes" id="UP001144805"/>
    </source>
</evidence>
<dbReference type="InterPro" id="IPR014729">
    <property type="entry name" value="Rossmann-like_a/b/a_fold"/>
</dbReference>
<dbReference type="SUPFAM" id="SSF52374">
    <property type="entry name" value="Nucleotidylyl transferase"/>
    <property type="match status" value="1"/>
</dbReference>
<sequence length="282" mass="30663">MPASPIIHRTVDDLRSAVSDWRRDGLRIGMVPTMGALHSGHLELVRAARERADRIIVSIFVNPTQFAPTEDFGSYPRTETSDVAKLAELGVEAVFAPNANEMYPTGYSTTVSLAGPAIGLETDFRPHFFSGVATVVSKLLIAAFPDVAMFGEKDYQQLMVVRQMARDLRLPTEIVGLPTIREADGLALSSRNAYLSAEERQAATTISRVMRHAADAIRADGDAEAALAEGRATLTAAGFRVDYLVLRNAETLAEIVDIANEPRRMLAAAWLGKTRLIDNIAV</sequence>
<dbReference type="GO" id="GO:0005524">
    <property type="term" value="F:ATP binding"/>
    <property type="evidence" value="ECO:0007669"/>
    <property type="project" value="UniProtKB-KW"/>
</dbReference>
<organism evidence="9 10">
    <name type="scientific">Kaistia nematophila</name>
    <dbReference type="NCBI Taxonomy" id="2994654"/>
    <lineage>
        <taxon>Bacteria</taxon>
        <taxon>Pseudomonadati</taxon>
        <taxon>Pseudomonadota</taxon>
        <taxon>Alphaproteobacteria</taxon>
        <taxon>Hyphomicrobiales</taxon>
        <taxon>Kaistiaceae</taxon>
        <taxon>Kaistia</taxon>
    </lineage>
</organism>
<dbReference type="GO" id="GO:0004592">
    <property type="term" value="F:pantoate-beta-alanine ligase activity"/>
    <property type="evidence" value="ECO:0007669"/>
    <property type="project" value="UniProtKB-UniRule"/>
</dbReference>
<dbReference type="GO" id="GO:0015940">
    <property type="term" value="P:pantothenate biosynthetic process"/>
    <property type="evidence" value="ECO:0007669"/>
    <property type="project" value="UniProtKB-UniRule"/>
</dbReference>
<dbReference type="Proteomes" id="UP001144805">
    <property type="component" value="Unassembled WGS sequence"/>
</dbReference>
<comment type="subcellular location">
    <subcellularLocation>
        <location evidence="8">Cytoplasm</location>
    </subcellularLocation>
</comment>
<keyword evidence="5 8" id="KW-0547">Nucleotide-binding</keyword>
<evidence type="ECO:0000256" key="8">
    <source>
        <dbReference type="HAMAP-Rule" id="MF_00158"/>
    </source>
</evidence>
<dbReference type="NCBIfam" id="TIGR00018">
    <property type="entry name" value="panC"/>
    <property type="match status" value="1"/>
</dbReference>
<protein>
    <recommendedName>
        <fullName evidence="8">Pantothenate synthetase</fullName>
        <shortName evidence="8">PS</shortName>
        <ecNumber evidence="8">6.3.2.1</ecNumber>
    </recommendedName>
    <alternativeName>
        <fullName evidence="8">Pantoate--beta-alanine ligase</fullName>
    </alternativeName>
    <alternativeName>
        <fullName evidence="8">Pantoate-activating enzyme</fullName>
    </alternativeName>
</protein>
<evidence type="ECO:0000256" key="2">
    <source>
        <dbReference type="ARBA" id="ARBA00009256"/>
    </source>
</evidence>
<comment type="miscellaneous">
    <text evidence="8">The reaction proceeds by a bi uni uni bi ping pong mechanism.</text>
</comment>
<proteinExistence type="inferred from homology"/>
<evidence type="ECO:0000256" key="7">
    <source>
        <dbReference type="ARBA" id="ARBA00048258"/>
    </source>
</evidence>
<comment type="caution">
    <text evidence="9">The sequence shown here is derived from an EMBL/GenBank/DDBJ whole genome shotgun (WGS) entry which is preliminary data.</text>
</comment>
<dbReference type="InterPro" id="IPR003721">
    <property type="entry name" value="Pantoate_ligase"/>
</dbReference>
<reference evidence="9" key="1">
    <citation type="submission" date="2022-11" db="EMBL/GenBank/DDBJ databases">
        <title>Biodiversity and phylogenetic relationships of bacteria.</title>
        <authorList>
            <person name="Machado R.A.R."/>
            <person name="Bhat A."/>
            <person name="Loulou A."/>
            <person name="Kallel S."/>
        </authorList>
    </citation>
    <scope>NUCLEOTIDE SEQUENCE</scope>
    <source>
        <strain evidence="9">K-TC2</strain>
    </source>
</reference>